<comment type="caution">
    <text evidence="8">The sequence shown here is derived from an EMBL/GenBank/DDBJ whole genome shotgun (WGS) entry which is preliminary data.</text>
</comment>
<evidence type="ECO:0000256" key="3">
    <source>
        <dbReference type="ARBA" id="ARBA00022692"/>
    </source>
</evidence>
<evidence type="ECO:0000256" key="2">
    <source>
        <dbReference type="ARBA" id="ARBA00009399"/>
    </source>
</evidence>
<keyword evidence="9" id="KW-1185">Reference proteome</keyword>
<dbReference type="EMBL" id="AFWF01000023">
    <property type="protein sequence ID" value="EGU47464.1"/>
    <property type="molecule type" value="Genomic_DNA"/>
</dbReference>
<keyword evidence="3 6" id="KW-0812">Transmembrane</keyword>
<dbReference type="Pfam" id="PF04138">
    <property type="entry name" value="GtrA_DPMS_TM"/>
    <property type="match status" value="1"/>
</dbReference>
<name>F9RXT3_9VIBR</name>
<sequence>MMAIFGHRMVRFALVGGVGFIVDALMFAVLFYLCSMPLWIARGGAFFCAASVTWLGNRCFTFKATFEALSPVPNGTKWFELRIEPWTQWLKFLGSALMSAIPNFVMFQMVIMMLGAEGFKPVVALAMGVLTGMVSNYFLSSRWVFKAVTDKR</sequence>
<proteinExistence type="inferred from homology"/>
<dbReference type="RefSeq" id="WP_006710678.1">
    <property type="nucleotide sequence ID" value="NZ_AFWF01000023.1"/>
</dbReference>
<comment type="similarity">
    <text evidence="2">Belongs to the GtrA family.</text>
</comment>
<feature type="transmembrane region" description="Helical" evidence="6">
    <location>
        <begin position="122"/>
        <end position="145"/>
    </location>
</feature>
<evidence type="ECO:0000313" key="9">
    <source>
        <dbReference type="Proteomes" id="UP000004605"/>
    </source>
</evidence>
<keyword evidence="4 6" id="KW-1133">Transmembrane helix</keyword>
<feature type="domain" description="GtrA/DPMS transmembrane" evidence="7">
    <location>
        <begin position="11"/>
        <end position="145"/>
    </location>
</feature>
<evidence type="ECO:0000313" key="8">
    <source>
        <dbReference type="EMBL" id="EGU47464.1"/>
    </source>
</evidence>
<reference evidence="8 9" key="1">
    <citation type="journal article" date="2012" name="Int. J. Syst. Evol. Microbiol.">
        <title>Vibrio caribbeanicus sp. nov., isolated from the marine sponge Scleritoderma cyanea.</title>
        <authorList>
            <person name="Hoffmann M."/>
            <person name="Monday S.R."/>
            <person name="Allard M.W."/>
            <person name="Strain E.A."/>
            <person name="Whittaker P."/>
            <person name="Naum M."/>
            <person name="McCarthy P.J."/>
            <person name="Lopez J.V."/>
            <person name="Fischer M."/>
            <person name="Brown E.W."/>
        </authorList>
    </citation>
    <scope>NUCLEOTIDE SEQUENCE [LARGE SCALE GENOMIC DNA]</scope>
    <source>
        <strain evidence="8 9">ATCC 700023</strain>
    </source>
</reference>
<organism evidence="8 9">
    <name type="scientific">Vibrio ichthyoenteri ATCC 700023</name>
    <dbReference type="NCBI Taxonomy" id="870968"/>
    <lineage>
        <taxon>Bacteria</taxon>
        <taxon>Pseudomonadati</taxon>
        <taxon>Pseudomonadota</taxon>
        <taxon>Gammaproteobacteria</taxon>
        <taxon>Vibrionales</taxon>
        <taxon>Vibrionaceae</taxon>
        <taxon>Vibrio</taxon>
    </lineage>
</organism>
<protein>
    <recommendedName>
        <fullName evidence="7">GtrA/DPMS transmembrane domain-containing protein</fullName>
    </recommendedName>
</protein>
<dbReference type="PANTHER" id="PTHR38459:SF1">
    <property type="entry name" value="PROPHAGE BACTOPRENOL-LINKED GLUCOSE TRANSLOCASE HOMOLOG"/>
    <property type="match status" value="1"/>
</dbReference>
<dbReference type="PANTHER" id="PTHR38459">
    <property type="entry name" value="PROPHAGE BACTOPRENOL-LINKED GLUCOSE TRANSLOCASE HOMOLOG"/>
    <property type="match status" value="1"/>
</dbReference>
<dbReference type="GO" id="GO:0000271">
    <property type="term" value="P:polysaccharide biosynthetic process"/>
    <property type="evidence" value="ECO:0007669"/>
    <property type="project" value="InterPro"/>
</dbReference>
<evidence type="ECO:0000256" key="6">
    <source>
        <dbReference type="SAM" id="Phobius"/>
    </source>
</evidence>
<comment type="subcellular location">
    <subcellularLocation>
        <location evidence="1">Membrane</location>
        <topology evidence="1">Multi-pass membrane protein</topology>
    </subcellularLocation>
</comment>
<accession>F9RXT3</accession>
<evidence type="ECO:0000256" key="5">
    <source>
        <dbReference type="ARBA" id="ARBA00023136"/>
    </source>
</evidence>
<feature type="transmembrane region" description="Helical" evidence="6">
    <location>
        <begin position="39"/>
        <end position="56"/>
    </location>
</feature>
<feature type="transmembrane region" description="Helical" evidence="6">
    <location>
        <begin position="12"/>
        <end position="33"/>
    </location>
</feature>
<evidence type="ECO:0000256" key="4">
    <source>
        <dbReference type="ARBA" id="ARBA00022989"/>
    </source>
</evidence>
<dbReference type="InterPro" id="IPR007267">
    <property type="entry name" value="GtrA_DPMS_TM"/>
</dbReference>
<evidence type="ECO:0000259" key="7">
    <source>
        <dbReference type="Pfam" id="PF04138"/>
    </source>
</evidence>
<evidence type="ECO:0000256" key="1">
    <source>
        <dbReference type="ARBA" id="ARBA00004141"/>
    </source>
</evidence>
<feature type="transmembrane region" description="Helical" evidence="6">
    <location>
        <begin position="92"/>
        <end position="116"/>
    </location>
</feature>
<dbReference type="InterPro" id="IPR051401">
    <property type="entry name" value="GtrA_CellWall_Glycosyl"/>
</dbReference>
<keyword evidence="5 6" id="KW-0472">Membrane</keyword>
<gene>
    <name evidence="8" type="ORF">VII00023_07289</name>
</gene>
<dbReference type="GO" id="GO:0005886">
    <property type="term" value="C:plasma membrane"/>
    <property type="evidence" value="ECO:0007669"/>
    <property type="project" value="TreeGrafter"/>
</dbReference>
<dbReference type="Proteomes" id="UP000004605">
    <property type="component" value="Unassembled WGS sequence"/>
</dbReference>
<dbReference type="AlphaFoldDB" id="F9RXT3"/>